<evidence type="ECO:0000313" key="2">
    <source>
        <dbReference type="Proteomes" id="UP000887575"/>
    </source>
</evidence>
<accession>A0AAF3F6D8</accession>
<evidence type="ECO:0000313" key="3">
    <source>
        <dbReference type="WBParaSite" id="MBELARI_LOCUS237"/>
    </source>
</evidence>
<keyword evidence="1" id="KW-0812">Transmembrane</keyword>
<keyword evidence="1" id="KW-0472">Membrane</keyword>
<dbReference type="Proteomes" id="UP000887575">
    <property type="component" value="Unassembled WGS sequence"/>
</dbReference>
<keyword evidence="1" id="KW-1133">Transmembrane helix</keyword>
<proteinExistence type="predicted"/>
<dbReference type="WBParaSite" id="MBELARI_LOCUS237">
    <property type="protein sequence ID" value="MBELARI_LOCUS237"/>
    <property type="gene ID" value="MBELARI_LOCUS237"/>
</dbReference>
<feature type="transmembrane region" description="Helical" evidence="1">
    <location>
        <begin position="37"/>
        <end position="57"/>
    </location>
</feature>
<sequence>MLMITAFCLKHCLERIIRSFSSQCSRKSTDVLSEKNYPMLIFFNVFLFLFTLPHLIVSTRCYFCTSMLSSDIDDSAKEAMKNLVYTNFNPPPTHELCALSDDIEFRIVQQIDCGDDRCVLVKAFEKNLHFVMRGCEKSLSRVAPLEPSCTTGSPSVCVCESDLCNHSPISNSPANIALILLFIAFMW</sequence>
<evidence type="ECO:0000256" key="1">
    <source>
        <dbReference type="SAM" id="Phobius"/>
    </source>
</evidence>
<organism evidence="2 3">
    <name type="scientific">Mesorhabditis belari</name>
    <dbReference type="NCBI Taxonomy" id="2138241"/>
    <lineage>
        <taxon>Eukaryota</taxon>
        <taxon>Metazoa</taxon>
        <taxon>Ecdysozoa</taxon>
        <taxon>Nematoda</taxon>
        <taxon>Chromadorea</taxon>
        <taxon>Rhabditida</taxon>
        <taxon>Rhabditina</taxon>
        <taxon>Rhabditomorpha</taxon>
        <taxon>Rhabditoidea</taxon>
        <taxon>Rhabditidae</taxon>
        <taxon>Mesorhabditinae</taxon>
        <taxon>Mesorhabditis</taxon>
    </lineage>
</organism>
<reference evidence="3" key="1">
    <citation type="submission" date="2024-02" db="UniProtKB">
        <authorList>
            <consortium name="WormBaseParasite"/>
        </authorList>
    </citation>
    <scope>IDENTIFICATION</scope>
</reference>
<name>A0AAF3F6D8_9BILA</name>
<protein>
    <submittedName>
        <fullName evidence="3">Uncharacterized protein</fullName>
    </submittedName>
</protein>
<dbReference type="AlphaFoldDB" id="A0AAF3F6D8"/>
<keyword evidence="2" id="KW-1185">Reference proteome</keyword>